<comment type="function">
    <text evidence="12">Catalyzes the oxidation of L-aspartate to iminoaspartate.</text>
</comment>
<protein>
    <recommendedName>
        <fullName evidence="5 11">L-aspartate oxidase</fullName>
        <ecNumber evidence="4 11">1.4.3.16</ecNumber>
    </recommendedName>
</protein>
<dbReference type="PANTHER" id="PTHR42716:SF2">
    <property type="entry name" value="L-ASPARTATE OXIDASE, CHLOROPLASTIC"/>
    <property type="match status" value="1"/>
</dbReference>
<evidence type="ECO:0000256" key="1">
    <source>
        <dbReference type="ARBA" id="ARBA00001974"/>
    </source>
</evidence>
<dbReference type="Gene3D" id="1.20.58.100">
    <property type="entry name" value="Fumarate reductase/succinate dehydrogenase flavoprotein-like, C-terminal domain"/>
    <property type="match status" value="1"/>
</dbReference>
<dbReference type="InterPro" id="IPR003953">
    <property type="entry name" value="FAD-dep_OxRdtase_2_FAD-bd"/>
</dbReference>
<feature type="domain" description="FAD-dependent oxidoreductase 2 FAD-binding" evidence="13">
    <location>
        <begin position="6"/>
        <end position="369"/>
    </location>
</feature>
<keyword evidence="6 12" id="KW-0285">Flavoprotein</keyword>
<keyword evidence="9 12" id="KW-0560">Oxidoreductase</keyword>
<dbReference type="GO" id="GO:0005737">
    <property type="term" value="C:cytoplasm"/>
    <property type="evidence" value="ECO:0007669"/>
    <property type="project" value="UniProtKB-SubCell"/>
</dbReference>
<evidence type="ECO:0000256" key="9">
    <source>
        <dbReference type="ARBA" id="ARBA00023002"/>
    </source>
</evidence>
<dbReference type="AlphaFoldDB" id="A0A0B5AW33"/>
<gene>
    <name evidence="15" type="ORF">JMA_35850</name>
</gene>
<accession>A0A0B5AW33</accession>
<evidence type="ECO:0000259" key="13">
    <source>
        <dbReference type="Pfam" id="PF00890"/>
    </source>
</evidence>
<feature type="domain" description="Fumarate reductase/succinate dehydrogenase flavoprotein-like C-terminal" evidence="14">
    <location>
        <begin position="415"/>
        <end position="516"/>
    </location>
</feature>
<organism evidence="15 16">
    <name type="scientific">Jeotgalibacillus malaysiensis</name>
    <dbReference type="NCBI Taxonomy" id="1508404"/>
    <lineage>
        <taxon>Bacteria</taxon>
        <taxon>Bacillati</taxon>
        <taxon>Bacillota</taxon>
        <taxon>Bacilli</taxon>
        <taxon>Bacillales</taxon>
        <taxon>Caryophanaceae</taxon>
        <taxon>Jeotgalibacillus</taxon>
    </lineage>
</organism>
<dbReference type="EMBL" id="CP009416">
    <property type="protein sequence ID" value="AJD92902.1"/>
    <property type="molecule type" value="Genomic_DNA"/>
</dbReference>
<comment type="pathway">
    <text evidence="2 12">Cofactor biosynthesis; NAD(+) biosynthesis; iminoaspartate from L-aspartate (oxidase route): step 1/1.</text>
</comment>
<evidence type="ECO:0000256" key="4">
    <source>
        <dbReference type="ARBA" id="ARBA00012173"/>
    </source>
</evidence>
<dbReference type="InterPro" id="IPR037099">
    <property type="entry name" value="Fum_R/Succ_DH_flav-like_C_sf"/>
</dbReference>
<evidence type="ECO:0000256" key="3">
    <source>
        <dbReference type="ARBA" id="ARBA00008562"/>
    </source>
</evidence>
<dbReference type="InterPro" id="IPR036188">
    <property type="entry name" value="FAD/NAD-bd_sf"/>
</dbReference>
<dbReference type="GO" id="GO:0033765">
    <property type="term" value="F:steroid dehydrogenase activity, acting on the CH-CH group of donors"/>
    <property type="evidence" value="ECO:0007669"/>
    <property type="project" value="UniProtKB-ARBA"/>
</dbReference>
<dbReference type="InterPro" id="IPR015939">
    <property type="entry name" value="Fum_Rdtase/Succ_DH_flav-like_C"/>
</dbReference>
<evidence type="ECO:0000256" key="2">
    <source>
        <dbReference type="ARBA" id="ARBA00004950"/>
    </source>
</evidence>
<sequence>MMKIEDVLIIGSGVAALQLASFIRADFNVKILTKSLVRHSNSSLAQGGVAAAVGTDDVDSHATDTLKAGRYHNDERIVRDIVQEAPELVSPLSAIFDRNAQGDLQLGLEGAHSRHRILHSGGDATGKNLVDYLSSRLHSNVSIEENMFSYELMMDEDQSRCIGVKAKDSQGGIHCFYGQHIVLATGGCGQLYAYTSNASTATGDGIAMAYLAGAEIGDMEFIQFHPTLLHKNGSALGLISEAVRGEGAVLVTEDGRRVMEGVHPLKDLAPRHIVAQTVFSHIENGQSVYLDISRIGNFKERFPSISAMCEKHDVDLSTGRIPVAPGSHFLMGGIKTDLTGRTSVKGLYAIGEVACTGFHGANRLASNSLLEGLYLGRNLAGLINHAPETSLFQPFQQKFKHALYQPVELPDPRVLRNRMMKYVGIVRSKELLEQQKHWLDQFCLKKISSLDQYSANELTGIFMGVTASLITESALLRNESRGGHIRSDCPFEDDSVWAGRTLIHQIKAEKGIVYEYGKTSVIY</sequence>
<dbReference type="PRINTS" id="PR00368">
    <property type="entry name" value="FADPNR"/>
</dbReference>
<evidence type="ECO:0000256" key="6">
    <source>
        <dbReference type="ARBA" id="ARBA00022630"/>
    </source>
</evidence>
<dbReference type="HOGENOM" id="CLU_014312_3_2_9"/>
<evidence type="ECO:0000256" key="5">
    <source>
        <dbReference type="ARBA" id="ARBA00021901"/>
    </source>
</evidence>
<evidence type="ECO:0000256" key="8">
    <source>
        <dbReference type="ARBA" id="ARBA00022827"/>
    </source>
</evidence>
<dbReference type="NCBIfam" id="TIGR00551">
    <property type="entry name" value="nadB"/>
    <property type="match status" value="1"/>
</dbReference>
<comment type="subcellular location">
    <subcellularLocation>
        <location evidence="12">Cytoplasm</location>
    </subcellularLocation>
</comment>
<comment type="catalytic activity">
    <reaction evidence="10">
        <text>L-aspartate + O2 = iminosuccinate + H2O2</text>
        <dbReference type="Rhea" id="RHEA:25876"/>
        <dbReference type="ChEBI" id="CHEBI:15379"/>
        <dbReference type="ChEBI" id="CHEBI:16240"/>
        <dbReference type="ChEBI" id="CHEBI:29991"/>
        <dbReference type="ChEBI" id="CHEBI:77875"/>
        <dbReference type="EC" id="1.4.3.16"/>
    </reaction>
    <physiologicalReaction direction="left-to-right" evidence="10">
        <dbReference type="Rhea" id="RHEA:25877"/>
    </physiologicalReaction>
</comment>
<comment type="similarity">
    <text evidence="3 12">Belongs to the FAD-dependent oxidoreductase 2 family. NadB subfamily.</text>
</comment>
<evidence type="ECO:0000256" key="11">
    <source>
        <dbReference type="NCBIfam" id="TIGR00551"/>
    </source>
</evidence>
<dbReference type="Proteomes" id="UP000031449">
    <property type="component" value="Chromosome"/>
</dbReference>
<dbReference type="SUPFAM" id="SSF56425">
    <property type="entry name" value="Succinate dehydrogenase/fumarate reductase flavoprotein, catalytic domain"/>
    <property type="match status" value="1"/>
</dbReference>
<dbReference type="UniPathway" id="UPA00253">
    <property type="reaction ID" value="UER00326"/>
</dbReference>
<evidence type="ECO:0000313" key="16">
    <source>
        <dbReference type="Proteomes" id="UP000031449"/>
    </source>
</evidence>
<dbReference type="PANTHER" id="PTHR42716">
    <property type="entry name" value="L-ASPARTATE OXIDASE"/>
    <property type="match status" value="1"/>
</dbReference>
<dbReference type="Gene3D" id="3.50.50.60">
    <property type="entry name" value="FAD/NAD(P)-binding domain"/>
    <property type="match status" value="1"/>
</dbReference>
<reference evidence="15 16" key="1">
    <citation type="submission" date="2014-08" db="EMBL/GenBank/DDBJ databases">
        <title>Complete genome of a marine bacteria Jeotgalibacillus malaysiensis.</title>
        <authorList>
            <person name="Yaakop A.S."/>
            <person name="Chan K.-G."/>
            <person name="Goh K.M."/>
        </authorList>
    </citation>
    <scope>NUCLEOTIDE SEQUENCE [LARGE SCALE GENOMIC DNA]</scope>
    <source>
        <strain evidence="15 16">D5</strain>
    </source>
</reference>
<dbReference type="STRING" id="1508404.JMA_35850"/>
<dbReference type="SUPFAM" id="SSF46977">
    <property type="entry name" value="Succinate dehydrogenase/fumarate reductase flavoprotein C-terminal domain"/>
    <property type="match status" value="1"/>
</dbReference>
<keyword evidence="16" id="KW-1185">Reference proteome</keyword>
<dbReference type="SUPFAM" id="SSF51905">
    <property type="entry name" value="FAD/NAD(P)-binding domain"/>
    <property type="match status" value="1"/>
</dbReference>
<keyword evidence="7 12" id="KW-0662">Pyridine nucleotide biosynthesis</keyword>
<evidence type="ECO:0000313" key="15">
    <source>
        <dbReference type="EMBL" id="AJD92902.1"/>
    </source>
</evidence>
<proteinExistence type="inferred from homology"/>
<evidence type="ECO:0000256" key="10">
    <source>
        <dbReference type="ARBA" id="ARBA00048305"/>
    </source>
</evidence>
<dbReference type="Pfam" id="PF00890">
    <property type="entry name" value="FAD_binding_2"/>
    <property type="match status" value="1"/>
</dbReference>
<name>A0A0B5AW33_9BACL</name>
<dbReference type="BioCyc" id="JESP1508404:G14D9-12866-MONOMER"/>
<evidence type="ECO:0000256" key="12">
    <source>
        <dbReference type="RuleBase" id="RU362049"/>
    </source>
</evidence>
<dbReference type="GO" id="GO:0034628">
    <property type="term" value="P:'de novo' NAD+ biosynthetic process from L-aspartate"/>
    <property type="evidence" value="ECO:0007669"/>
    <property type="project" value="TreeGrafter"/>
</dbReference>
<dbReference type="FunFam" id="3.90.700.10:FF:000002">
    <property type="entry name" value="L-aspartate oxidase"/>
    <property type="match status" value="1"/>
</dbReference>
<dbReference type="InterPro" id="IPR005288">
    <property type="entry name" value="NadB"/>
</dbReference>
<dbReference type="GO" id="GO:0008734">
    <property type="term" value="F:L-aspartate oxidase activity"/>
    <property type="evidence" value="ECO:0007669"/>
    <property type="project" value="UniProtKB-UniRule"/>
</dbReference>
<dbReference type="EC" id="1.4.3.16" evidence="4 11"/>
<keyword evidence="8 12" id="KW-0274">FAD</keyword>
<evidence type="ECO:0000259" key="14">
    <source>
        <dbReference type="Pfam" id="PF02910"/>
    </source>
</evidence>
<evidence type="ECO:0000256" key="7">
    <source>
        <dbReference type="ARBA" id="ARBA00022642"/>
    </source>
</evidence>
<dbReference type="KEGG" id="jeo:JMA_35850"/>
<comment type="cofactor">
    <cofactor evidence="1 12">
        <name>FAD</name>
        <dbReference type="ChEBI" id="CHEBI:57692"/>
    </cofactor>
</comment>
<dbReference type="InterPro" id="IPR027477">
    <property type="entry name" value="Succ_DH/fumarate_Rdtase_cat_sf"/>
</dbReference>
<dbReference type="Pfam" id="PF02910">
    <property type="entry name" value="Succ_DH_flav_C"/>
    <property type="match status" value="1"/>
</dbReference>
<dbReference type="NCBIfam" id="NF005978">
    <property type="entry name" value="PRK08071.1"/>
    <property type="match status" value="1"/>
</dbReference>
<dbReference type="Gene3D" id="3.90.700.10">
    <property type="entry name" value="Succinate dehydrogenase/fumarate reductase flavoprotein, catalytic domain"/>
    <property type="match status" value="1"/>
</dbReference>